<evidence type="ECO:0000313" key="2">
    <source>
        <dbReference type="Proteomes" id="UP000248148"/>
    </source>
</evidence>
<dbReference type="AlphaFoldDB" id="A0A318TCJ8"/>
<evidence type="ECO:0000313" key="1">
    <source>
        <dbReference type="EMBL" id="PYF00072.1"/>
    </source>
</evidence>
<proteinExistence type="predicted"/>
<protein>
    <submittedName>
        <fullName evidence="1">Uncharacterized protein</fullName>
    </submittedName>
</protein>
<name>A0A318TCJ8_9BRAD</name>
<keyword evidence="2" id="KW-1185">Reference proteome</keyword>
<sequence>MPQKGSEMQPHIDSRSFPAAVLAENEQLFLREPLTLMPPMVEKALVDQTAAGMPTVIGPMSDAPLGQQAEPAGADPAVLTERGLMMSLRQRWSSVVSRVVDVCSRMHLPSCCC</sequence>
<organism evidence="1 2">
    <name type="scientific">Rhodopseudomonas faecalis</name>
    <dbReference type="NCBI Taxonomy" id="99655"/>
    <lineage>
        <taxon>Bacteria</taxon>
        <taxon>Pseudomonadati</taxon>
        <taxon>Pseudomonadota</taxon>
        <taxon>Alphaproteobacteria</taxon>
        <taxon>Hyphomicrobiales</taxon>
        <taxon>Nitrobacteraceae</taxon>
        <taxon>Rhodopseudomonas</taxon>
    </lineage>
</organism>
<dbReference type="EMBL" id="QJTI01000029">
    <property type="protein sequence ID" value="PYF00072.1"/>
    <property type="molecule type" value="Genomic_DNA"/>
</dbReference>
<gene>
    <name evidence="1" type="ORF">BJ122_12915</name>
</gene>
<comment type="caution">
    <text evidence="1">The sequence shown here is derived from an EMBL/GenBank/DDBJ whole genome shotgun (WGS) entry which is preliminary data.</text>
</comment>
<reference evidence="1 2" key="1">
    <citation type="submission" date="2018-06" db="EMBL/GenBank/DDBJ databases">
        <title>Genomic Encyclopedia of Archaeal and Bacterial Type Strains, Phase II (KMG-II): from individual species to whole genera.</title>
        <authorList>
            <person name="Goeker M."/>
        </authorList>
    </citation>
    <scope>NUCLEOTIDE SEQUENCE [LARGE SCALE GENOMIC DNA]</scope>
    <source>
        <strain evidence="1 2">JCM 11668</strain>
    </source>
</reference>
<dbReference type="Proteomes" id="UP000248148">
    <property type="component" value="Unassembled WGS sequence"/>
</dbReference>
<accession>A0A318TCJ8</accession>